<feature type="transmembrane region" description="Helical" evidence="1">
    <location>
        <begin position="80"/>
        <end position="101"/>
    </location>
</feature>
<dbReference type="eggNOG" id="ENOG50301AF">
    <property type="taxonomic scope" value="Bacteria"/>
</dbReference>
<sequence length="264" mass="29676">MNFTMDTILLALLKKALARPVRYGRIIAGGVLGAVLTCVVVIWPCKTTWAKFIVFHGVINVLMLRTGLGLKWGRELFRGWVILYIESFLLGGVLQFAGQYLRQGSVFFALAVISYYVVLGIWKIILLFSEKGNRYCEVVVFFGERNCRLRALIDTGNTLKDTVSKDPVSVMDQASVKRLTEGKQPERFRYIPYHSIGKKEGVMPAFRMDKIQIIRDGYRINVEHPLVAVCEEELGSENYQMIINPDILAGGKKNGDKSSSSTSV</sequence>
<dbReference type="HOGENOM" id="CLU_059158_1_0_9"/>
<reference evidence="2 3" key="1">
    <citation type="submission" date="2007-03" db="EMBL/GenBank/DDBJ databases">
        <authorList>
            <person name="Fulton L."/>
            <person name="Clifton S."/>
            <person name="Fulton B."/>
            <person name="Xu J."/>
            <person name="Minx P."/>
            <person name="Pepin K.H."/>
            <person name="Johnson M."/>
            <person name="Thiruvilangam P."/>
            <person name="Bhonagiri V."/>
            <person name="Nash W.E."/>
            <person name="Mardis E.R."/>
            <person name="Wilson R.K."/>
        </authorList>
    </citation>
    <scope>NUCLEOTIDE SEQUENCE [LARGE SCALE GENOMIC DNA]</scope>
    <source>
        <strain evidence="2 3">DSM 13814</strain>
    </source>
</reference>
<name>A6BI09_9FIRM</name>
<evidence type="ECO:0000256" key="1">
    <source>
        <dbReference type="SAM" id="Phobius"/>
    </source>
</evidence>
<keyword evidence="1" id="KW-1133">Transmembrane helix</keyword>
<accession>A6BI09</accession>
<feature type="transmembrane region" description="Helical" evidence="1">
    <location>
        <begin position="23"/>
        <end position="43"/>
    </location>
</feature>
<proteinExistence type="predicted"/>
<dbReference type="Proteomes" id="UP000004016">
    <property type="component" value="Unassembled WGS sequence"/>
</dbReference>
<dbReference type="GO" id="GO:0030436">
    <property type="term" value="P:asexual sporulation"/>
    <property type="evidence" value="ECO:0007669"/>
    <property type="project" value="InterPro"/>
</dbReference>
<protein>
    <submittedName>
        <fullName evidence="2">Putative sigma-E processing peptidase SpoIIGA</fullName>
    </submittedName>
</protein>
<dbReference type="EMBL" id="AAXB02000010">
    <property type="protein sequence ID" value="EDM62725.1"/>
    <property type="molecule type" value="Genomic_DNA"/>
</dbReference>
<keyword evidence="1" id="KW-0812">Transmembrane</keyword>
<dbReference type="GO" id="GO:0006508">
    <property type="term" value="P:proteolysis"/>
    <property type="evidence" value="ECO:0007669"/>
    <property type="project" value="InterPro"/>
</dbReference>
<gene>
    <name evidence="2" type="ORF">DORLON_01938</name>
</gene>
<feature type="transmembrane region" description="Helical" evidence="1">
    <location>
        <begin position="107"/>
        <end position="128"/>
    </location>
</feature>
<dbReference type="AlphaFoldDB" id="A6BI09"/>
<reference evidence="2 3" key="2">
    <citation type="submission" date="2007-04" db="EMBL/GenBank/DDBJ databases">
        <title>Draft genome sequence of Dorea longicatena (DSM 13814).</title>
        <authorList>
            <person name="Sudarsanam P."/>
            <person name="Ley R."/>
            <person name="Guruge J."/>
            <person name="Turnbaugh P.J."/>
            <person name="Mahowald M."/>
            <person name="Liep D."/>
            <person name="Gordon J."/>
        </authorList>
    </citation>
    <scope>NUCLEOTIDE SEQUENCE [LARGE SCALE GENOMIC DNA]</scope>
    <source>
        <strain evidence="2 3">DSM 13814</strain>
    </source>
</reference>
<organism evidence="2 3">
    <name type="scientific">Dorea longicatena DSM 13814</name>
    <dbReference type="NCBI Taxonomy" id="411462"/>
    <lineage>
        <taxon>Bacteria</taxon>
        <taxon>Bacillati</taxon>
        <taxon>Bacillota</taxon>
        <taxon>Clostridia</taxon>
        <taxon>Lachnospirales</taxon>
        <taxon>Lachnospiraceae</taxon>
        <taxon>Dorea</taxon>
    </lineage>
</organism>
<evidence type="ECO:0000313" key="2">
    <source>
        <dbReference type="EMBL" id="EDM62725.1"/>
    </source>
</evidence>
<dbReference type="Pfam" id="PF03419">
    <property type="entry name" value="Peptidase_U4"/>
    <property type="match status" value="1"/>
</dbReference>
<feature type="transmembrane region" description="Helical" evidence="1">
    <location>
        <begin position="49"/>
        <end position="68"/>
    </location>
</feature>
<dbReference type="GO" id="GO:0004190">
    <property type="term" value="F:aspartic-type endopeptidase activity"/>
    <property type="evidence" value="ECO:0007669"/>
    <property type="project" value="InterPro"/>
</dbReference>
<dbReference type="InterPro" id="IPR005081">
    <property type="entry name" value="SpoIIGA"/>
</dbReference>
<evidence type="ECO:0000313" key="3">
    <source>
        <dbReference type="Proteomes" id="UP000004016"/>
    </source>
</evidence>
<comment type="caution">
    <text evidence="2">The sequence shown here is derived from an EMBL/GenBank/DDBJ whole genome shotgun (WGS) entry which is preliminary data.</text>
</comment>
<keyword evidence="1" id="KW-0472">Membrane</keyword>